<sequence length="454" mass="50718">MAFSLFLFAAVAVAESSITFTTSRKVGEKLTLVIGANGSVTFDGVKGKFSNYREVPFTIEKQTITITGEIESFSCAGCEITALDVTKAPELTLLSCENNEIQTLDLKENLLLRSLYCQTNKLSELNIAKQKDLGLLSCGENQLSALDVSNNTGLMELYCYGNRLSELKVDHLQDLRKLSCSDNQLTALDVTKNADLRSLFCFGNRLTALNVSNNMALYQLSFSNNQITAIDLSKNKDLEILFAEKNPLAQSLDVSHLTNLEQLYVSHTHCKSLDLRNNTKLTELSCSHNQLRGLDLSGKSQLRQVWIQDNLMNTDSMHVLIERLPTRIPAMYGRLVMKDAEVADSNVCFREDVERASKKYWTLLEIHKNYTSTYEGVINGLNQAFAQKLICRYENGLLTLQDAKPNVAYTVYDLRGRILAQGRTDARGRVSRMLAASAHQRLIIKVAQCGTLKI</sequence>
<protein>
    <recommendedName>
        <fullName evidence="5">Leucine-rich repeat domain-containing protein</fullName>
    </recommendedName>
</protein>
<evidence type="ECO:0000313" key="4">
    <source>
        <dbReference type="Proteomes" id="UP000704068"/>
    </source>
</evidence>
<dbReference type="RefSeq" id="WP_303763746.1">
    <property type="nucleotide sequence ID" value="NZ_JABZGR010000011.1"/>
</dbReference>
<gene>
    <name evidence="3" type="ORF">HXK21_04975</name>
</gene>
<dbReference type="InterPro" id="IPR052574">
    <property type="entry name" value="CDIRP"/>
</dbReference>
<dbReference type="PANTHER" id="PTHR47566:SF1">
    <property type="entry name" value="PROTEIN NUD1"/>
    <property type="match status" value="1"/>
</dbReference>
<evidence type="ECO:0008006" key="5">
    <source>
        <dbReference type="Google" id="ProtNLM"/>
    </source>
</evidence>
<organism evidence="3 4">
    <name type="scientific">Alloprevotella tannerae</name>
    <dbReference type="NCBI Taxonomy" id="76122"/>
    <lineage>
        <taxon>Bacteria</taxon>
        <taxon>Pseudomonadati</taxon>
        <taxon>Bacteroidota</taxon>
        <taxon>Bacteroidia</taxon>
        <taxon>Bacteroidales</taxon>
        <taxon>Prevotellaceae</taxon>
        <taxon>Alloprevotella</taxon>
    </lineage>
</organism>
<accession>A0A929X008</accession>
<evidence type="ECO:0000313" key="3">
    <source>
        <dbReference type="EMBL" id="MBF0970376.1"/>
    </source>
</evidence>
<dbReference type="GO" id="GO:0035591">
    <property type="term" value="F:signaling adaptor activity"/>
    <property type="evidence" value="ECO:0007669"/>
    <property type="project" value="TreeGrafter"/>
</dbReference>
<evidence type="ECO:0000256" key="2">
    <source>
        <dbReference type="ARBA" id="ARBA00022737"/>
    </source>
</evidence>
<dbReference type="PANTHER" id="PTHR47566">
    <property type="match status" value="1"/>
</dbReference>
<keyword evidence="1" id="KW-0433">Leucine-rich repeat</keyword>
<proteinExistence type="predicted"/>
<dbReference type="AlphaFoldDB" id="A0A929X008"/>
<dbReference type="InterPro" id="IPR032675">
    <property type="entry name" value="LRR_dom_sf"/>
</dbReference>
<keyword evidence="2" id="KW-0677">Repeat</keyword>
<dbReference type="Proteomes" id="UP000704068">
    <property type="component" value="Unassembled WGS sequence"/>
</dbReference>
<dbReference type="EMBL" id="JABZGR010000011">
    <property type="protein sequence ID" value="MBF0970376.1"/>
    <property type="molecule type" value="Genomic_DNA"/>
</dbReference>
<dbReference type="Gene3D" id="3.80.10.10">
    <property type="entry name" value="Ribonuclease Inhibitor"/>
    <property type="match status" value="2"/>
</dbReference>
<evidence type="ECO:0000256" key="1">
    <source>
        <dbReference type="ARBA" id="ARBA00022614"/>
    </source>
</evidence>
<reference evidence="3" key="1">
    <citation type="submission" date="2020-04" db="EMBL/GenBank/DDBJ databases">
        <title>Deep metagenomics examines the oral microbiome during advanced dental caries in children, revealing novel taxa and co-occurrences with host molecules.</title>
        <authorList>
            <person name="Baker J.L."/>
            <person name="Morton J.T."/>
            <person name="Dinis M."/>
            <person name="Alvarez R."/>
            <person name="Tran N.C."/>
            <person name="Knight R."/>
            <person name="Edlund A."/>
        </authorList>
    </citation>
    <scope>NUCLEOTIDE SEQUENCE</scope>
    <source>
        <strain evidence="3">JCVI_34_bin.1</strain>
    </source>
</reference>
<comment type="caution">
    <text evidence="3">The sequence shown here is derived from an EMBL/GenBank/DDBJ whole genome shotgun (WGS) entry which is preliminary data.</text>
</comment>
<name>A0A929X008_9BACT</name>
<dbReference type="SUPFAM" id="SSF52058">
    <property type="entry name" value="L domain-like"/>
    <property type="match status" value="1"/>
</dbReference>